<comment type="subcellular location">
    <subcellularLocation>
        <location evidence="1">Cell membrane</location>
        <topology evidence="1">Multi-pass membrane protein</topology>
    </subcellularLocation>
</comment>
<evidence type="ECO:0000313" key="12">
    <source>
        <dbReference type="Proteomes" id="UP000194154"/>
    </source>
</evidence>
<reference evidence="11 12" key="1">
    <citation type="journal article" date="2017" name="Int. J. Syst. Evol. Microbiol.">
        <title>Macrococcus canis sp. nov., a skin bacterium associated with infections in dogs.</title>
        <authorList>
            <person name="Gobeli Brawand S."/>
            <person name="Cotting K."/>
            <person name="Gomez-Sanz E."/>
            <person name="Collaud A."/>
            <person name="Thomann A."/>
            <person name="Brodard I."/>
            <person name="Rodriguez-Campos S."/>
            <person name="Strauss C."/>
            <person name="Perreten V."/>
        </authorList>
    </citation>
    <scope>NUCLEOTIDE SEQUENCE [LARGE SCALE GENOMIC DNA]</scope>
    <source>
        <strain evidence="11 12">KM45013</strain>
    </source>
</reference>
<dbReference type="Pfam" id="PF12698">
    <property type="entry name" value="ABC2_membrane_3"/>
    <property type="match status" value="1"/>
</dbReference>
<dbReference type="PANTHER" id="PTHR30294">
    <property type="entry name" value="MEMBRANE COMPONENT OF ABC TRANSPORTER YHHJ-RELATED"/>
    <property type="match status" value="1"/>
</dbReference>
<keyword evidence="3" id="KW-0813">Transport</keyword>
<keyword evidence="6 9" id="KW-1133">Transmembrane helix</keyword>
<dbReference type="GeneID" id="35294989"/>
<dbReference type="InterPro" id="IPR013525">
    <property type="entry name" value="ABC2_TM"/>
</dbReference>
<dbReference type="RefSeq" id="WP_157891044.1">
    <property type="nucleotide sequence ID" value="NZ_CBCRZA010000001.1"/>
</dbReference>
<dbReference type="PANTHER" id="PTHR30294:SF38">
    <property type="entry name" value="TRANSPORT PERMEASE PROTEIN"/>
    <property type="match status" value="1"/>
</dbReference>
<organism evidence="11 12">
    <name type="scientific">Macrococcoides canis</name>
    <dbReference type="NCBI Taxonomy" id="1855823"/>
    <lineage>
        <taxon>Bacteria</taxon>
        <taxon>Bacillati</taxon>
        <taxon>Bacillota</taxon>
        <taxon>Bacilli</taxon>
        <taxon>Bacillales</taxon>
        <taxon>Staphylococcaceae</taxon>
        <taxon>Macrococcoides</taxon>
    </lineage>
</organism>
<evidence type="ECO:0000313" key="11">
    <source>
        <dbReference type="EMBL" id="ARQ06503.1"/>
    </source>
</evidence>
<feature type="transmembrane region" description="Helical" evidence="9">
    <location>
        <begin position="197"/>
        <end position="216"/>
    </location>
</feature>
<dbReference type="KEGG" id="mcak:MCCS_08560"/>
<feature type="domain" description="ABC transmembrane type-2" evidence="10">
    <location>
        <begin position="159"/>
        <end position="384"/>
    </location>
</feature>
<dbReference type="PROSITE" id="PS51012">
    <property type="entry name" value="ABC_TM2"/>
    <property type="match status" value="1"/>
</dbReference>
<evidence type="ECO:0000256" key="2">
    <source>
        <dbReference type="ARBA" id="ARBA00007783"/>
    </source>
</evidence>
<protein>
    <submittedName>
        <fullName evidence="11">Inner membrane transport permease YbhS</fullName>
    </submittedName>
</protein>
<feature type="transmembrane region" description="Helical" evidence="9">
    <location>
        <begin position="358"/>
        <end position="381"/>
    </location>
</feature>
<dbReference type="GO" id="GO:0140359">
    <property type="term" value="F:ABC-type transporter activity"/>
    <property type="evidence" value="ECO:0007669"/>
    <property type="project" value="InterPro"/>
</dbReference>
<dbReference type="Proteomes" id="UP000194154">
    <property type="component" value="Chromosome"/>
</dbReference>
<accession>A0A1W7AA39</accession>
<dbReference type="EMBL" id="CP021059">
    <property type="protein sequence ID" value="ARQ06503.1"/>
    <property type="molecule type" value="Genomic_DNA"/>
</dbReference>
<dbReference type="InterPro" id="IPR047817">
    <property type="entry name" value="ABC2_TM_bact-type"/>
</dbReference>
<keyword evidence="5 9" id="KW-0812">Transmembrane</keyword>
<feature type="transmembrane region" description="Helical" evidence="9">
    <location>
        <begin position="21"/>
        <end position="39"/>
    </location>
</feature>
<feature type="coiled-coil region" evidence="8">
    <location>
        <begin position="117"/>
        <end position="151"/>
    </location>
</feature>
<name>A0A1W7AA39_9STAP</name>
<dbReference type="OrthoDB" id="9776218at2"/>
<evidence type="ECO:0000256" key="5">
    <source>
        <dbReference type="ARBA" id="ARBA00022692"/>
    </source>
</evidence>
<evidence type="ECO:0000259" key="10">
    <source>
        <dbReference type="PROSITE" id="PS51012"/>
    </source>
</evidence>
<evidence type="ECO:0000256" key="4">
    <source>
        <dbReference type="ARBA" id="ARBA00022475"/>
    </source>
</evidence>
<dbReference type="STRING" id="1855823.MCCS_08560"/>
<evidence type="ECO:0000256" key="7">
    <source>
        <dbReference type="ARBA" id="ARBA00023136"/>
    </source>
</evidence>
<keyword evidence="12" id="KW-1185">Reference proteome</keyword>
<gene>
    <name evidence="11" type="primary">ybhS</name>
    <name evidence="11" type="ORF">MCCS_08560</name>
</gene>
<evidence type="ECO:0000256" key="1">
    <source>
        <dbReference type="ARBA" id="ARBA00004651"/>
    </source>
</evidence>
<keyword evidence="8" id="KW-0175">Coiled coil</keyword>
<feature type="transmembrane region" description="Helical" evidence="9">
    <location>
        <begin position="272"/>
        <end position="294"/>
    </location>
</feature>
<comment type="similarity">
    <text evidence="2">Belongs to the ABC-2 integral membrane protein family.</text>
</comment>
<feature type="transmembrane region" description="Helical" evidence="9">
    <location>
        <begin position="306"/>
        <end position="330"/>
    </location>
</feature>
<evidence type="ECO:0000256" key="3">
    <source>
        <dbReference type="ARBA" id="ARBA00022448"/>
    </source>
</evidence>
<evidence type="ECO:0000256" key="6">
    <source>
        <dbReference type="ARBA" id="ARBA00022989"/>
    </source>
</evidence>
<dbReference type="InterPro" id="IPR051449">
    <property type="entry name" value="ABC-2_transporter_component"/>
</dbReference>
<dbReference type="GO" id="GO:0005886">
    <property type="term" value="C:plasma membrane"/>
    <property type="evidence" value="ECO:0007669"/>
    <property type="project" value="UniProtKB-SubCell"/>
</dbReference>
<evidence type="ECO:0000256" key="8">
    <source>
        <dbReference type="SAM" id="Coils"/>
    </source>
</evidence>
<dbReference type="AlphaFoldDB" id="A0A1W7AA39"/>
<keyword evidence="4" id="KW-1003">Cell membrane</keyword>
<feature type="transmembrane region" description="Helical" evidence="9">
    <location>
        <begin position="237"/>
        <end position="260"/>
    </location>
</feature>
<proteinExistence type="inferred from homology"/>
<keyword evidence="7 9" id="KW-0472">Membrane</keyword>
<sequence>MRITAISKRLILQLLRDRRTLMLLFLAPLFIMTLLFFIFQSSDTSQIKVGVHHIPNALTERLKEEDIEIVKVADDDILTTIERHDLDALITDKQSLDVYYTNDTPAHTMKIKQVIKSYELQEEMQATEAVIKNIESQYETLKAQMESLRSKFGPLLERIGIEDKQLKEKEALKQDKVKVHYIYGDENTDYFDRINPILIAFFVFFFTFLISGITLLKERTHGTLKKLLSTPVRRYEIVLGYLVGFSPFAVVQTILIVLYSVYVLGIHVEGSVILLVLMNILLSFTALGLGLFISTFASDEFQMIQFIPLIIVPQILFSGIIPIASMHPVLRIISYAMPLKYGADNLSRIMFKGQGIEFLYMNIFVLFMFLVVFTVMNIILLKKHRNI</sequence>
<evidence type="ECO:0000256" key="9">
    <source>
        <dbReference type="SAM" id="Phobius"/>
    </source>
</evidence>